<keyword evidence="10" id="KW-1185">Reference proteome</keyword>
<dbReference type="WBParaSite" id="ACRNAN_Path_1189.g4613.t1">
    <property type="protein sequence ID" value="ACRNAN_Path_1189.g4613.t1"/>
    <property type="gene ID" value="ACRNAN_Path_1189.g4613"/>
</dbReference>
<dbReference type="InterPro" id="IPR015940">
    <property type="entry name" value="UBA"/>
</dbReference>
<dbReference type="PROSITE" id="PS50127">
    <property type="entry name" value="UBC_2"/>
    <property type="match status" value="1"/>
</dbReference>
<evidence type="ECO:0000313" key="11">
    <source>
        <dbReference type="WBParaSite" id="ACRNAN_Path_1189.g4613.t1"/>
    </source>
</evidence>
<reference evidence="11" key="1">
    <citation type="submission" date="2022-11" db="UniProtKB">
        <authorList>
            <consortium name="WormBaseParasite"/>
        </authorList>
    </citation>
    <scope>IDENTIFICATION</scope>
</reference>
<dbReference type="SUPFAM" id="SSF46934">
    <property type="entry name" value="UBA-like"/>
    <property type="match status" value="1"/>
</dbReference>
<dbReference type="PROSITE" id="PS50030">
    <property type="entry name" value="UBA"/>
    <property type="match status" value="1"/>
</dbReference>
<evidence type="ECO:0000256" key="4">
    <source>
        <dbReference type="ARBA" id="ARBA00022786"/>
    </source>
</evidence>
<dbReference type="Proteomes" id="UP000887540">
    <property type="component" value="Unplaced"/>
</dbReference>
<evidence type="ECO:0000256" key="2">
    <source>
        <dbReference type="ARBA" id="ARBA00022679"/>
    </source>
</evidence>
<evidence type="ECO:0000256" key="1">
    <source>
        <dbReference type="ARBA" id="ARBA00012486"/>
    </source>
</evidence>
<evidence type="ECO:0000259" key="8">
    <source>
        <dbReference type="PROSITE" id="PS50030"/>
    </source>
</evidence>
<protein>
    <recommendedName>
        <fullName evidence="1">E2 ubiquitin-conjugating enzyme</fullName>
        <ecNumber evidence="1">2.3.2.23</ecNumber>
    </recommendedName>
</protein>
<dbReference type="PANTHER" id="PTHR24068">
    <property type="entry name" value="UBIQUITIN-CONJUGATING ENZYME E2"/>
    <property type="match status" value="1"/>
</dbReference>
<evidence type="ECO:0000256" key="3">
    <source>
        <dbReference type="ARBA" id="ARBA00022741"/>
    </source>
</evidence>
<name>A0A914BWX4_9BILA</name>
<evidence type="ECO:0000313" key="10">
    <source>
        <dbReference type="Proteomes" id="UP000887540"/>
    </source>
</evidence>
<dbReference type="InterPro" id="IPR000608">
    <property type="entry name" value="UBC"/>
</dbReference>
<keyword evidence="3 7" id="KW-0547">Nucleotide-binding</keyword>
<organism evidence="10 11">
    <name type="scientific">Acrobeloides nanus</name>
    <dbReference type="NCBI Taxonomy" id="290746"/>
    <lineage>
        <taxon>Eukaryota</taxon>
        <taxon>Metazoa</taxon>
        <taxon>Ecdysozoa</taxon>
        <taxon>Nematoda</taxon>
        <taxon>Chromadorea</taxon>
        <taxon>Rhabditida</taxon>
        <taxon>Tylenchina</taxon>
        <taxon>Cephalobomorpha</taxon>
        <taxon>Cephaloboidea</taxon>
        <taxon>Cephalobidae</taxon>
        <taxon>Acrobeloides</taxon>
    </lineage>
</organism>
<dbReference type="Gene3D" id="3.10.110.10">
    <property type="entry name" value="Ubiquitin Conjugating Enzyme"/>
    <property type="match status" value="1"/>
</dbReference>
<proteinExistence type="inferred from homology"/>
<dbReference type="Gene3D" id="1.10.8.10">
    <property type="entry name" value="DNA helicase RuvA subunit, C-terminal domain"/>
    <property type="match status" value="1"/>
</dbReference>
<keyword evidence="4 7" id="KW-0833">Ubl conjugation pathway</keyword>
<evidence type="ECO:0000256" key="7">
    <source>
        <dbReference type="RuleBase" id="RU362109"/>
    </source>
</evidence>
<dbReference type="InterPro" id="IPR023313">
    <property type="entry name" value="UBQ-conjugating_AS"/>
</dbReference>
<evidence type="ECO:0000256" key="6">
    <source>
        <dbReference type="PROSITE-ProRule" id="PRU10133"/>
    </source>
</evidence>
<feature type="domain" description="UBC core" evidence="9">
    <location>
        <begin position="4"/>
        <end position="154"/>
    </location>
</feature>
<feature type="domain" description="UBA" evidence="8">
    <location>
        <begin position="158"/>
        <end position="200"/>
    </location>
</feature>
<evidence type="ECO:0000259" key="9">
    <source>
        <dbReference type="PROSITE" id="PS50127"/>
    </source>
</evidence>
<dbReference type="SUPFAM" id="SSF54495">
    <property type="entry name" value="UBC-like"/>
    <property type="match status" value="1"/>
</dbReference>
<evidence type="ECO:0000256" key="5">
    <source>
        <dbReference type="ARBA" id="ARBA00022840"/>
    </source>
</evidence>
<dbReference type="GO" id="GO:0005524">
    <property type="term" value="F:ATP binding"/>
    <property type="evidence" value="ECO:0007669"/>
    <property type="project" value="UniProtKB-UniRule"/>
</dbReference>
<dbReference type="CDD" id="cd23800">
    <property type="entry name" value="UBCc_UBE2K"/>
    <property type="match status" value="1"/>
</dbReference>
<keyword evidence="5 7" id="KW-0067">ATP-binding</keyword>
<dbReference type="InterPro" id="IPR016135">
    <property type="entry name" value="UBQ-conjugating_enzyme/RWD"/>
</dbReference>
<dbReference type="PROSITE" id="PS00183">
    <property type="entry name" value="UBC_1"/>
    <property type="match status" value="1"/>
</dbReference>
<dbReference type="SMART" id="SM00212">
    <property type="entry name" value="UBCc"/>
    <property type="match status" value="1"/>
</dbReference>
<sequence length="200" mass="22316">MSNIAHLRMQRECKEVITSEDLRNMGILIEILDENFTKIGGQISGPPGTSYEGGTFKLDIDIPKEYPFKPPEVKFSTKIWHPNVSSKTGVICLDILKEQWAASMTLRTVLLSVQSLLCSPEPKNPQDAVVAKQFLKDVDLFNSTAKFWAQYYANAPGEKNPEMLAKITKLNDMGFSQNASLTSLSTNDWDLSKAIEDIAD</sequence>
<comment type="similarity">
    <text evidence="7">Belongs to the ubiquitin-conjugating enzyme family.</text>
</comment>
<dbReference type="AlphaFoldDB" id="A0A914BWX4"/>
<dbReference type="GO" id="GO:0061631">
    <property type="term" value="F:ubiquitin conjugating enzyme activity"/>
    <property type="evidence" value="ECO:0007669"/>
    <property type="project" value="UniProtKB-EC"/>
</dbReference>
<keyword evidence="2" id="KW-0808">Transferase</keyword>
<dbReference type="Pfam" id="PF00179">
    <property type="entry name" value="UQ_con"/>
    <property type="match status" value="1"/>
</dbReference>
<dbReference type="FunFam" id="3.10.110.10:FF:000037">
    <property type="entry name" value="ubiquitin-conjugating enzyme E2 27"/>
    <property type="match status" value="1"/>
</dbReference>
<accession>A0A914BWX4</accession>
<feature type="active site" description="Glycyl thioester intermediate" evidence="6">
    <location>
        <position position="92"/>
    </location>
</feature>
<dbReference type="EC" id="2.3.2.23" evidence="1"/>
<dbReference type="InterPro" id="IPR009060">
    <property type="entry name" value="UBA-like_sf"/>
</dbReference>